<dbReference type="Gene3D" id="3.30.70.330">
    <property type="match status" value="1"/>
</dbReference>
<dbReference type="InterPro" id="IPR012678">
    <property type="entry name" value="Ribosomal_uL23/eL15/eS24_sf"/>
</dbReference>
<evidence type="ECO:0000313" key="5">
    <source>
        <dbReference type="EMBL" id="OHA60994.1"/>
    </source>
</evidence>
<comment type="function">
    <text evidence="4">One of the early assembly proteins it binds 23S rRNA. One of the proteins that surrounds the polypeptide exit tunnel on the outside of the ribosome. Forms the main docking site for trigger factor binding to the ribosome.</text>
</comment>
<dbReference type="Proteomes" id="UP000177140">
    <property type="component" value="Unassembled WGS sequence"/>
</dbReference>
<dbReference type="GO" id="GO:0006412">
    <property type="term" value="P:translation"/>
    <property type="evidence" value="ECO:0007669"/>
    <property type="project" value="UniProtKB-UniRule"/>
</dbReference>
<comment type="similarity">
    <text evidence="1 4">Belongs to the universal ribosomal protein uL23 family.</text>
</comment>
<dbReference type="Pfam" id="PF00276">
    <property type="entry name" value="Ribosomal_L23"/>
    <property type="match status" value="1"/>
</dbReference>
<dbReference type="GO" id="GO:0005840">
    <property type="term" value="C:ribosome"/>
    <property type="evidence" value="ECO:0007669"/>
    <property type="project" value="UniProtKB-KW"/>
</dbReference>
<keyword evidence="2 4" id="KW-0689">Ribosomal protein</keyword>
<name>A0A1G2QK16_9BACT</name>
<reference evidence="5 6" key="1">
    <citation type="journal article" date="2016" name="Nat. Commun.">
        <title>Thousands of microbial genomes shed light on interconnected biogeochemical processes in an aquifer system.</title>
        <authorList>
            <person name="Anantharaman K."/>
            <person name="Brown C.T."/>
            <person name="Hug L.A."/>
            <person name="Sharon I."/>
            <person name="Castelle C.J."/>
            <person name="Probst A.J."/>
            <person name="Thomas B.C."/>
            <person name="Singh A."/>
            <person name="Wilkins M.J."/>
            <person name="Karaoz U."/>
            <person name="Brodie E.L."/>
            <person name="Williams K.H."/>
            <person name="Hubbard S.S."/>
            <person name="Banfield J.F."/>
        </authorList>
    </citation>
    <scope>NUCLEOTIDE SEQUENCE [LARGE SCALE GENOMIC DNA]</scope>
</reference>
<dbReference type="GO" id="GO:0019843">
    <property type="term" value="F:rRNA binding"/>
    <property type="evidence" value="ECO:0007669"/>
    <property type="project" value="UniProtKB-UniRule"/>
</dbReference>
<evidence type="ECO:0000256" key="3">
    <source>
        <dbReference type="ARBA" id="ARBA00023274"/>
    </source>
</evidence>
<evidence type="ECO:0000256" key="4">
    <source>
        <dbReference type="HAMAP-Rule" id="MF_01369"/>
    </source>
</evidence>
<dbReference type="HAMAP" id="MF_01369_B">
    <property type="entry name" value="Ribosomal_uL23_B"/>
    <property type="match status" value="1"/>
</dbReference>
<dbReference type="AlphaFoldDB" id="A0A1G2QK16"/>
<dbReference type="SUPFAM" id="SSF54189">
    <property type="entry name" value="Ribosomal proteins S24e, L23 and L15e"/>
    <property type="match status" value="1"/>
</dbReference>
<dbReference type="GO" id="GO:0003735">
    <property type="term" value="F:structural constituent of ribosome"/>
    <property type="evidence" value="ECO:0007669"/>
    <property type="project" value="InterPro"/>
</dbReference>
<dbReference type="InterPro" id="IPR012677">
    <property type="entry name" value="Nucleotide-bd_a/b_plait_sf"/>
</dbReference>
<protein>
    <recommendedName>
        <fullName evidence="4">Large ribosomal subunit protein uL23</fullName>
    </recommendedName>
</protein>
<accession>A0A1G2QK16</accession>
<keyword evidence="3 4" id="KW-0687">Ribonucleoprotein</keyword>
<evidence type="ECO:0000256" key="1">
    <source>
        <dbReference type="ARBA" id="ARBA00006700"/>
    </source>
</evidence>
<dbReference type="EMBL" id="MHTM01000041">
    <property type="protein sequence ID" value="OHA60994.1"/>
    <property type="molecule type" value="Genomic_DNA"/>
</dbReference>
<comment type="subunit">
    <text evidence="4">Part of the 50S ribosomal subunit. Contacts protein L29, and trigger factor when it is bound to the ribosome.</text>
</comment>
<evidence type="ECO:0000313" key="6">
    <source>
        <dbReference type="Proteomes" id="UP000177140"/>
    </source>
</evidence>
<keyword evidence="4" id="KW-0699">rRNA-binding</keyword>
<comment type="caution">
    <text evidence="5">The sequence shown here is derived from an EMBL/GenBank/DDBJ whole genome shotgun (WGS) entry which is preliminary data.</text>
</comment>
<sequence>MSKIGKKNNGQVLLARPHITEKATMLNETNKFPIYTFVVDPSAHKTEIKKAIVALYKVTPVKINIINMPAKKVTRRGKVGTTTATKKALVFLKVGDKIEMA</sequence>
<proteinExistence type="inferred from homology"/>
<keyword evidence="4" id="KW-0694">RNA-binding</keyword>
<evidence type="ECO:0000256" key="2">
    <source>
        <dbReference type="ARBA" id="ARBA00022980"/>
    </source>
</evidence>
<dbReference type="GO" id="GO:1990904">
    <property type="term" value="C:ribonucleoprotein complex"/>
    <property type="evidence" value="ECO:0007669"/>
    <property type="project" value="UniProtKB-KW"/>
</dbReference>
<organism evidence="5 6">
    <name type="scientific">Candidatus Vogelbacteria bacterium RIFOXYD2_FULL_44_9</name>
    <dbReference type="NCBI Taxonomy" id="1802441"/>
    <lineage>
        <taxon>Bacteria</taxon>
        <taxon>Candidatus Vogeliibacteriota</taxon>
    </lineage>
</organism>
<dbReference type="InterPro" id="IPR013025">
    <property type="entry name" value="Ribosomal_uL23-like"/>
</dbReference>
<gene>
    <name evidence="4" type="primary">rplW</name>
    <name evidence="5" type="ORF">A2556_02230</name>
</gene>